<evidence type="ECO:0000256" key="5">
    <source>
        <dbReference type="ARBA" id="ARBA00023163"/>
    </source>
</evidence>
<dbReference type="InterPro" id="IPR009057">
    <property type="entry name" value="Homeodomain-like_sf"/>
</dbReference>
<dbReference type="InterPro" id="IPR003593">
    <property type="entry name" value="AAA+_ATPase"/>
</dbReference>
<dbReference type="Pfam" id="PF02954">
    <property type="entry name" value="HTH_8"/>
    <property type="match status" value="1"/>
</dbReference>
<keyword evidence="2" id="KW-0067">ATP-binding</keyword>
<evidence type="ECO:0000313" key="8">
    <source>
        <dbReference type="Proteomes" id="UP000242502"/>
    </source>
</evidence>
<keyword evidence="5" id="KW-0804">Transcription</keyword>
<dbReference type="Gene3D" id="1.10.10.60">
    <property type="entry name" value="Homeodomain-like"/>
    <property type="match status" value="1"/>
</dbReference>
<dbReference type="InterPro" id="IPR058031">
    <property type="entry name" value="AAA_lid_NorR"/>
</dbReference>
<dbReference type="Pfam" id="PF25601">
    <property type="entry name" value="AAA_lid_14"/>
    <property type="match status" value="1"/>
</dbReference>
<name>A0A1D2QNF4_9GAMM</name>
<reference evidence="7 8" key="1">
    <citation type="journal article" date="2016" name="Appl. Environ. Microbiol.">
        <title>Lack of Overt Genome Reduction in the Bryostatin-Producing Bryozoan Symbiont "Candidatus Endobugula sertula".</title>
        <authorList>
            <person name="Miller I.J."/>
            <person name="Vanee N."/>
            <person name="Fong S.S."/>
            <person name="Lim-Fong G.E."/>
            <person name="Kwan J.C."/>
        </authorList>
    </citation>
    <scope>NUCLEOTIDE SEQUENCE [LARGE SCALE GENOMIC DNA]</scope>
    <source>
        <strain evidence="7">AB1-4</strain>
    </source>
</reference>
<keyword evidence="4" id="KW-0238">DNA-binding</keyword>
<dbReference type="PROSITE" id="PS00688">
    <property type="entry name" value="SIGMA54_INTERACT_3"/>
    <property type="match status" value="1"/>
</dbReference>
<dbReference type="CDD" id="cd00009">
    <property type="entry name" value="AAA"/>
    <property type="match status" value="1"/>
</dbReference>
<feature type="domain" description="Sigma-54 factor interaction" evidence="6">
    <location>
        <begin position="4"/>
        <end position="233"/>
    </location>
</feature>
<dbReference type="GO" id="GO:0043565">
    <property type="term" value="F:sequence-specific DNA binding"/>
    <property type="evidence" value="ECO:0007669"/>
    <property type="project" value="InterPro"/>
</dbReference>
<evidence type="ECO:0000256" key="1">
    <source>
        <dbReference type="ARBA" id="ARBA00022741"/>
    </source>
</evidence>
<evidence type="ECO:0000259" key="6">
    <source>
        <dbReference type="PROSITE" id="PS50045"/>
    </source>
</evidence>
<dbReference type="PANTHER" id="PTHR32071">
    <property type="entry name" value="TRANSCRIPTIONAL REGULATORY PROTEIN"/>
    <property type="match status" value="1"/>
</dbReference>
<keyword evidence="3" id="KW-0805">Transcription regulation</keyword>
<dbReference type="AlphaFoldDB" id="A0A1D2QNF4"/>
<dbReference type="SMART" id="SM00382">
    <property type="entry name" value="AAA"/>
    <property type="match status" value="1"/>
</dbReference>
<evidence type="ECO:0000256" key="2">
    <source>
        <dbReference type="ARBA" id="ARBA00022840"/>
    </source>
</evidence>
<dbReference type="FunFam" id="3.40.50.300:FF:000006">
    <property type="entry name" value="DNA-binding transcriptional regulator NtrC"/>
    <property type="match status" value="1"/>
</dbReference>
<comment type="caution">
    <text evidence="7">The sequence shown here is derived from an EMBL/GenBank/DDBJ whole genome shotgun (WGS) entry which is preliminary data.</text>
</comment>
<dbReference type="Gene3D" id="1.10.8.60">
    <property type="match status" value="1"/>
</dbReference>
<dbReference type="Pfam" id="PF00158">
    <property type="entry name" value="Sigma54_activat"/>
    <property type="match status" value="1"/>
</dbReference>
<dbReference type="Proteomes" id="UP000242502">
    <property type="component" value="Unassembled WGS sequence"/>
</dbReference>
<dbReference type="InterPro" id="IPR002197">
    <property type="entry name" value="HTH_Fis"/>
</dbReference>
<dbReference type="GO" id="GO:0006355">
    <property type="term" value="P:regulation of DNA-templated transcription"/>
    <property type="evidence" value="ECO:0007669"/>
    <property type="project" value="InterPro"/>
</dbReference>
<proteinExistence type="predicted"/>
<dbReference type="InterPro" id="IPR002078">
    <property type="entry name" value="Sigma_54_int"/>
</dbReference>
<dbReference type="SUPFAM" id="SSF52540">
    <property type="entry name" value="P-loop containing nucleoside triphosphate hydrolases"/>
    <property type="match status" value="1"/>
</dbReference>
<evidence type="ECO:0000256" key="3">
    <source>
        <dbReference type="ARBA" id="ARBA00023015"/>
    </source>
</evidence>
<evidence type="ECO:0000313" key="7">
    <source>
        <dbReference type="EMBL" id="ODS23119.1"/>
    </source>
</evidence>
<sequence>MLNIIGKSEAIRKARFLINIHSRYDVPVLITGETGTGKELAARGLHYTGRREAKPFVPVNCATLTDELFASEIFGHVKGSFTDAKKDKKGLLAIAEQGTLFLDEIDSLSLKSQAALLRFLQESEYRPVGSETHYQADVRLIASANSDLEERINRGLFRADLYYRLYILSVHMPPLRDRHGDIDILVKHFIHQFDYQYNLGNKRVSPNLLRVLNKQQWPGNVRELENLMHRLYLCSTDRVIDVDMLGYAAAELTQSEKIVDIYQCTDSDQNFDIKESASTSYNHCLPKDGNYNFSKDKKLAVERFEQKYVEQVMATAKGNVTLAAKMCGKERRAFGKLVKKYNIKKSNLNLEI</sequence>
<protein>
    <submittedName>
        <fullName evidence="7">Fis family transcriptional regulator</fullName>
    </submittedName>
</protein>
<dbReference type="STRING" id="62101.AB835_10690"/>
<dbReference type="InterPro" id="IPR025944">
    <property type="entry name" value="Sigma_54_int_dom_CS"/>
</dbReference>
<dbReference type="PANTHER" id="PTHR32071:SF117">
    <property type="entry name" value="PTS-DEPENDENT DIHYDROXYACETONE KINASE OPERON REGULATORY PROTEIN-RELATED"/>
    <property type="match status" value="1"/>
</dbReference>
<dbReference type="InterPro" id="IPR027417">
    <property type="entry name" value="P-loop_NTPase"/>
</dbReference>
<organism evidence="7 8">
    <name type="scientific">Candidatus Endobugula sertula</name>
    <name type="common">Bugula neritina bacterial symbiont</name>
    <dbReference type="NCBI Taxonomy" id="62101"/>
    <lineage>
        <taxon>Bacteria</taxon>
        <taxon>Pseudomonadati</taxon>
        <taxon>Pseudomonadota</taxon>
        <taxon>Gammaproteobacteria</taxon>
        <taxon>Cellvibrionales</taxon>
        <taxon>Cellvibrionaceae</taxon>
        <taxon>Candidatus Endobugula</taxon>
    </lineage>
</organism>
<dbReference type="GO" id="GO:0005524">
    <property type="term" value="F:ATP binding"/>
    <property type="evidence" value="ECO:0007669"/>
    <property type="project" value="UniProtKB-KW"/>
</dbReference>
<evidence type="ECO:0000256" key="4">
    <source>
        <dbReference type="ARBA" id="ARBA00023125"/>
    </source>
</evidence>
<gene>
    <name evidence="7" type="ORF">AB835_10690</name>
</gene>
<keyword evidence="1" id="KW-0547">Nucleotide-binding</keyword>
<dbReference type="SUPFAM" id="SSF46689">
    <property type="entry name" value="Homeodomain-like"/>
    <property type="match status" value="1"/>
</dbReference>
<dbReference type="PROSITE" id="PS50045">
    <property type="entry name" value="SIGMA54_INTERACT_4"/>
    <property type="match status" value="1"/>
</dbReference>
<dbReference type="Gene3D" id="3.40.50.300">
    <property type="entry name" value="P-loop containing nucleotide triphosphate hydrolases"/>
    <property type="match status" value="1"/>
</dbReference>
<dbReference type="EMBL" id="MDLC01000039">
    <property type="protein sequence ID" value="ODS23119.1"/>
    <property type="molecule type" value="Genomic_DNA"/>
</dbReference>
<accession>A0A1D2QNF4</accession>